<evidence type="ECO:0000256" key="3">
    <source>
        <dbReference type="ARBA" id="ARBA00004603"/>
    </source>
</evidence>
<keyword evidence="7" id="KW-1185">Reference proteome</keyword>
<keyword evidence="4" id="KW-0967">Endosome</keyword>
<dbReference type="OrthoDB" id="9977282at2759"/>
<feature type="non-terminal residue" evidence="6">
    <location>
        <position position="250"/>
    </location>
</feature>
<dbReference type="EMBL" id="QDEB01076634">
    <property type="protein sequence ID" value="RZC34802.1"/>
    <property type="molecule type" value="Genomic_DNA"/>
</dbReference>
<dbReference type="PANTHER" id="PTHR13364">
    <property type="entry name" value="DEFECTIVE SPERMATOGENESIS PROTEIN 39"/>
    <property type="match status" value="1"/>
</dbReference>
<evidence type="ECO:0000256" key="2">
    <source>
        <dbReference type="ARBA" id="ARBA00004541"/>
    </source>
</evidence>
<dbReference type="InterPro" id="IPR040057">
    <property type="entry name" value="Spe-39"/>
</dbReference>
<dbReference type="GO" id="GO:0005769">
    <property type="term" value="C:early endosome"/>
    <property type="evidence" value="ECO:0007669"/>
    <property type="project" value="UniProtKB-SubCell"/>
</dbReference>
<organism evidence="6 7">
    <name type="scientific">Asbolus verrucosus</name>
    <name type="common">Desert ironclad beetle</name>
    <dbReference type="NCBI Taxonomy" id="1661398"/>
    <lineage>
        <taxon>Eukaryota</taxon>
        <taxon>Metazoa</taxon>
        <taxon>Ecdysozoa</taxon>
        <taxon>Arthropoda</taxon>
        <taxon>Hexapoda</taxon>
        <taxon>Insecta</taxon>
        <taxon>Pterygota</taxon>
        <taxon>Neoptera</taxon>
        <taxon>Endopterygota</taxon>
        <taxon>Coleoptera</taxon>
        <taxon>Polyphaga</taxon>
        <taxon>Cucujiformia</taxon>
        <taxon>Tenebrionidae</taxon>
        <taxon>Pimeliinae</taxon>
        <taxon>Asbolus</taxon>
    </lineage>
</organism>
<evidence type="ECO:0000256" key="5">
    <source>
        <dbReference type="ARBA" id="ARBA00023329"/>
    </source>
</evidence>
<dbReference type="Proteomes" id="UP000292052">
    <property type="component" value="Unassembled WGS sequence"/>
</dbReference>
<protein>
    <submittedName>
        <fullName evidence="6">Spermatogenesis-defective protein 39-like</fullName>
    </submittedName>
</protein>
<dbReference type="GO" id="GO:0007034">
    <property type="term" value="P:vacuolar transport"/>
    <property type="evidence" value="ECO:0007669"/>
    <property type="project" value="TreeGrafter"/>
</dbReference>
<dbReference type="STRING" id="1661398.A0A482VPH9"/>
<name>A0A482VPH9_ASBVE</name>
<comment type="caution">
    <text evidence="6">The sequence shown here is derived from an EMBL/GenBank/DDBJ whole genome shotgun (WGS) entry which is preliminary data.</text>
</comment>
<dbReference type="AlphaFoldDB" id="A0A482VPH9"/>
<reference evidence="6 7" key="1">
    <citation type="submission" date="2017-03" db="EMBL/GenBank/DDBJ databases">
        <title>Genome of the blue death feigning beetle - Asbolus verrucosus.</title>
        <authorList>
            <person name="Rider S.D."/>
        </authorList>
    </citation>
    <scope>NUCLEOTIDE SEQUENCE [LARGE SCALE GENOMIC DNA]</scope>
    <source>
        <strain evidence="6">Butters</strain>
        <tissue evidence="6">Head and leg muscle</tissue>
    </source>
</reference>
<keyword evidence="5" id="KW-0968">Cytoplasmic vesicle</keyword>
<dbReference type="PANTHER" id="PTHR13364:SF6">
    <property type="entry name" value="SPERMATOGENESIS-DEFECTIVE PROTEIN 39 HOMOLOG"/>
    <property type="match status" value="1"/>
</dbReference>
<sequence>MFLGEHFLLNMYRTLEDKLLLLDSALDIGDGNVILTKDIYYLLSKDITNQEVLYKKLEQFNVHHAQNLYSVEDKMEVEENMSFIEFQVKNRSNYNSVIDQLIDLSKTEWQKGNGDEITSQLRRQFKLDDIQYDWIIMSVLCKLKYWDKLLTTFTKTVWVIKKRALKSTMKPPLFIVGVGRHNPPKHVMEQFLLCMGDASKSLYLAEKLKMHSYIINYYIEQKDKTSLLKYTEKIEPGDEAMVAIHSALNN</sequence>
<gene>
    <name evidence="6" type="ORF">BDFB_000705</name>
</gene>
<evidence type="ECO:0000313" key="7">
    <source>
        <dbReference type="Proteomes" id="UP000292052"/>
    </source>
</evidence>
<evidence type="ECO:0000256" key="4">
    <source>
        <dbReference type="ARBA" id="ARBA00022753"/>
    </source>
</evidence>
<dbReference type="GO" id="GO:0006886">
    <property type="term" value="P:intracellular protein transport"/>
    <property type="evidence" value="ECO:0007669"/>
    <property type="project" value="TreeGrafter"/>
</dbReference>
<evidence type="ECO:0000256" key="1">
    <source>
        <dbReference type="ARBA" id="ARBA00004412"/>
    </source>
</evidence>
<proteinExistence type="predicted"/>
<accession>A0A482VPH9</accession>
<dbReference type="GO" id="GO:0005770">
    <property type="term" value="C:late endosome"/>
    <property type="evidence" value="ECO:0007669"/>
    <property type="project" value="UniProtKB-SubCell"/>
</dbReference>
<evidence type="ECO:0000313" key="6">
    <source>
        <dbReference type="EMBL" id="RZC34802.1"/>
    </source>
</evidence>
<comment type="subcellular location">
    <subcellularLocation>
        <location evidence="2">Cytoplasmic vesicle</location>
    </subcellularLocation>
    <subcellularLocation>
        <location evidence="1">Early endosome</location>
    </subcellularLocation>
    <subcellularLocation>
        <location evidence="3">Late endosome</location>
    </subcellularLocation>
</comment>